<dbReference type="GO" id="GO:0042910">
    <property type="term" value="F:xenobiotic transmembrane transporter activity"/>
    <property type="evidence" value="ECO:0007669"/>
    <property type="project" value="TreeGrafter"/>
</dbReference>
<dbReference type="EMBL" id="RQVS01000006">
    <property type="protein sequence ID" value="RRJ87049.1"/>
    <property type="molecule type" value="Genomic_DNA"/>
</dbReference>
<dbReference type="Gene3D" id="3.30.2090.10">
    <property type="entry name" value="Multidrug efflux transporter AcrB TolC docking domain, DN and DC subdomains"/>
    <property type="match status" value="2"/>
</dbReference>
<dbReference type="OrthoDB" id="3306666at2"/>
<reference evidence="3 4" key="1">
    <citation type="submission" date="2018-11" db="EMBL/GenBank/DDBJ databases">
        <title>YIM 102482-1 draft genome.</title>
        <authorList>
            <person name="Li G."/>
            <person name="Jiang Y."/>
        </authorList>
    </citation>
    <scope>NUCLEOTIDE SEQUENCE [LARGE SCALE GENOMIC DNA]</scope>
    <source>
        <strain evidence="3 4">YIM 102482-1</strain>
    </source>
</reference>
<feature type="transmembrane region" description="Helical" evidence="2">
    <location>
        <begin position="943"/>
        <end position="963"/>
    </location>
</feature>
<feature type="region of interest" description="Disordered" evidence="1">
    <location>
        <begin position="529"/>
        <end position="548"/>
    </location>
</feature>
<accession>A0A3P3W046</accession>
<name>A0A3P3W046_9MICO</name>
<protein>
    <submittedName>
        <fullName evidence="3">Efflux RND transporter permease subunit</fullName>
    </submittedName>
</protein>
<feature type="transmembrane region" description="Helical" evidence="2">
    <location>
        <begin position="594"/>
        <end position="614"/>
    </location>
</feature>
<keyword evidence="4" id="KW-1185">Reference proteome</keyword>
<proteinExistence type="predicted"/>
<feature type="transmembrane region" description="Helical" evidence="2">
    <location>
        <begin position="12"/>
        <end position="33"/>
    </location>
</feature>
<feature type="transmembrane region" description="Helical" evidence="2">
    <location>
        <begin position="361"/>
        <end position="381"/>
    </location>
</feature>
<evidence type="ECO:0000256" key="1">
    <source>
        <dbReference type="SAM" id="MobiDB-lite"/>
    </source>
</evidence>
<dbReference type="SUPFAM" id="SSF82866">
    <property type="entry name" value="Multidrug efflux transporter AcrB transmembrane domain"/>
    <property type="match status" value="2"/>
</dbReference>
<dbReference type="GO" id="GO:0005886">
    <property type="term" value="C:plasma membrane"/>
    <property type="evidence" value="ECO:0007669"/>
    <property type="project" value="TreeGrafter"/>
</dbReference>
<keyword evidence="2" id="KW-0472">Membrane</keyword>
<feature type="region of interest" description="Disordered" evidence="1">
    <location>
        <begin position="553"/>
        <end position="574"/>
    </location>
</feature>
<dbReference type="SUPFAM" id="SSF82693">
    <property type="entry name" value="Multidrug efflux transporter AcrB pore domain, PN1, PN2, PC1 and PC2 subdomains"/>
    <property type="match status" value="2"/>
</dbReference>
<dbReference type="Gene3D" id="1.20.1640.10">
    <property type="entry name" value="Multidrug efflux transporter AcrB transmembrane domain"/>
    <property type="match status" value="2"/>
</dbReference>
<dbReference type="AlphaFoldDB" id="A0A3P3W046"/>
<feature type="transmembrane region" description="Helical" evidence="2">
    <location>
        <begin position="332"/>
        <end position="354"/>
    </location>
</feature>
<feature type="transmembrane region" description="Helical" evidence="2">
    <location>
        <begin position="439"/>
        <end position="459"/>
    </location>
</feature>
<evidence type="ECO:0000313" key="4">
    <source>
        <dbReference type="Proteomes" id="UP000274391"/>
    </source>
</evidence>
<feature type="transmembrane region" description="Helical" evidence="2">
    <location>
        <begin position="969"/>
        <end position="994"/>
    </location>
</feature>
<dbReference type="PRINTS" id="PR00702">
    <property type="entry name" value="ACRIFLAVINRP"/>
</dbReference>
<comment type="caution">
    <text evidence="3">The sequence shown here is derived from an EMBL/GenBank/DDBJ whole genome shotgun (WGS) entry which is preliminary data.</text>
</comment>
<dbReference type="Gene3D" id="3.30.70.1440">
    <property type="entry name" value="Multidrug efflux transporter AcrB pore domain"/>
    <property type="match status" value="1"/>
</dbReference>
<evidence type="ECO:0000256" key="2">
    <source>
        <dbReference type="SAM" id="Phobius"/>
    </source>
</evidence>
<dbReference type="PANTHER" id="PTHR32063:SF0">
    <property type="entry name" value="SWARMING MOTILITY PROTEIN SWRC"/>
    <property type="match status" value="1"/>
</dbReference>
<organism evidence="3 4">
    <name type="scientific">Gulosibacter macacae</name>
    <dbReference type="NCBI Taxonomy" id="2488791"/>
    <lineage>
        <taxon>Bacteria</taxon>
        <taxon>Bacillati</taxon>
        <taxon>Actinomycetota</taxon>
        <taxon>Actinomycetes</taxon>
        <taxon>Micrococcales</taxon>
        <taxon>Microbacteriaceae</taxon>
        <taxon>Gulosibacter</taxon>
    </lineage>
</organism>
<dbReference type="PANTHER" id="PTHR32063">
    <property type="match status" value="1"/>
</dbReference>
<dbReference type="Pfam" id="PF00873">
    <property type="entry name" value="ACR_tran"/>
    <property type="match status" value="2"/>
</dbReference>
<dbReference type="Gene3D" id="3.30.70.1320">
    <property type="entry name" value="Multidrug efflux transporter AcrB pore domain like"/>
    <property type="match status" value="1"/>
</dbReference>
<feature type="transmembrane region" description="Helical" evidence="2">
    <location>
        <begin position="1048"/>
        <end position="1073"/>
    </location>
</feature>
<dbReference type="Proteomes" id="UP000274391">
    <property type="component" value="Unassembled WGS sequence"/>
</dbReference>
<keyword evidence="2" id="KW-1133">Transmembrane helix</keyword>
<evidence type="ECO:0000313" key="3">
    <source>
        <dbReference type="EMBL" id="RRJ87049.1"/>
    </source>
</evidence>
<dbReference type="Gene3D" id="3.30.70.1430">
    <property type="entry name" value="Multidrug efflux transporter AcrB pore domain"/>
    <property type="match status" value="2"/>
</dbReference>
<feature type="transmembrane region" description="Helical" evidence="2">
    <location>
        <begin position="1015"/>
        <end position="1036"/>
    </location>
</feature>
<feature type="transmembrane region" description="Helical" evidence="2">
    <location>
        <begin position="913"/>
        <end position="936"/>
    </location>
</feature>
<feature type="transmembrane region" description="Helical" evidence="2">
    <location>
        <begin position="387"/>
        <end position="408"/>
    </location>
</feature>
<gene>
    <name evidence="3" type="ORF">EG850_06510</name>
</gene>
<dbReference type="InterPro" id="IPR027463">
    <property type="entry name" value="AcrB_DN_DC_subdom"/>
</dbReference>
<dbReference type="RefSeq" id="WP_124971724.1">
    <property type="nucleotide sequence ID" value="NZ_RQVS01000006.1"/>
</dbReference>
<keyword evidence="2" id="KW-0812">Transmembrane</keyword>
<feature type="transmembrane region" description="Helical" evidence="2">
    <location>
        <begin position="471"/>
        <end position="498"/>
    </location>
</feature>
<dbReference type="SUPFAM" id="SSF82714">
    <property type="entry name" value="Multidrug efflux transporter AcrB TolC docking domain, DN and DC subdomains"/>
    <property type="match status" value="2"/>
</dbReference>
<dbReference type="InterPro" id="IPR001036">
    <property type="entry name" value="Acrflvin-R"/>
</dbReference>
<sequence>MHKLADLSLANRALIALITVAIAFFGVLSMTSLKQELIPSISLPQVSVITTYPGASPEIVDADVTGKVESALQGLQGLESTSTVSNANRSIVRANFTYGTDIVYAEQRIQQALNRIDSQLPADAETTVLSGGIDDLPIVQIAVTGGDPIDIAEQLRTHVVGELRSLPGVRSADLFGDRAERINIAPRQADLAAHGLTMQSIADTLENAGVLVPAGQLTEAGSTYTVQAGTVLTGAEDVAALPITGAELGADGAVITLGTVAEVTLDLEPVTSISRVNGEDALTISVTKRPSANTVDVSHAVADALPELQASLGDGVTMHVVSDQAPFIEESISTLVTEGLLGLGFAVLVILVFLLSIRATLITAISIPASLLVTFIAIDFAGYSLNILTLGALTIAIGRVVDDSIVVVENIRRHMQLNPTATLRGGERVRVIAGAVREVASAITASTVATVAVFLPIMFVADVTGELFRPFALTSAIAMLASLIVSLTIVPVLAYWFLGGGRVRAAERDTGDANAEVSEPSHALPISAETAARSDEAPRPRGRRALPIIDGQPTGEITLTQPEPATAHPVDDEPRNWLQRGYEPLLKFAIARPFAVLAIAALVLIGTVAVAPLMKTNFLGTAGQNVFQISQRVPMNSSLDTKATFADRMQAEIDSVDGIDTVQLSYGGNSMMAAFGGGGGGNTIRWTVTTSDGVDPDAVQEVVREQLATRDDLGEISIGFGGGFNDSLSVRVSAPDLETLNEANDLVAPALKTVEGITQVTSALDETQPFVRLDVDQAAAARYGLNEFTLGAQVAQALQPVPAGNIMIDGAALRIYYVGDGTPPASVDELRELPIRLGPVEVPLSELATVEMVDGPVGINAESGTPYTELTVESNQDNLGGLGTEIETALADVELPAGAKAELSGSAADQREAFAQLGLALLAAILIVYIVMVATFGSLLQPFLLLISVPFAATGAILMQVLTGIPLGVASLIGVLMLIGIVVTNAIVLIDLVNEYRHRGMRVREATFAGGTRRVRPIVMTALATILALAPMGLGITGHGGFISQPMAIVVIGGLLSSTLLTLLVLPALYVAVEGVLERRADRVEERREQRLREAGLA</sequence>